<dbReference type="GO" id="GO:0030626">
    <property type="term" value="F:U12 snRNA binding"/>
    <property type="evidence" value="ECO:0007669"/>
    <property type="project" value="TreeGrafter"/>
</dbReference>
<dbReference type="EMBL" id="JH767316">
    <property type="protein sequence ID" value="EQC25069.1"/>
    <property type="molecule type" value="Genomic_DNA"/>
</dbReference>
<evidence type="ECO:0000256" key="3">
    <source>
        <dbReference type="SAM" id="MobiDB-lite"/>
    </source>
</evidence>
<dbReference type="GO" id="GO:0005689">
    <property type="term" value="C:U12-type spliceosomal complex"/>
    <property type="evidence" value="ECO:0007669"/>
    <property type="project" value="TreeGrafter"/>
</dbReference>
<evidence type="ECO:0000256" key="2">
    <source>
        <dbReference type="PROSITE-ProRule" id="PRU00176"/>
    </source>
</evidence>
<dbReference type="PANTHER" id="PTHR16105">
    <property type="entry name" value="RNA-BINDING REGION-CONTAINING PROTEIN 3"/>
    <property type="match status" value="1"/>
</dbReference>
<feature type="compositionally biased region" description="Pro residues" evidence="3">
    <location>
        <begin position="83"/>
        <end position="103"/>
    </location>
</feature>
<dbReference type="Gene3D" id="3.30.70.330">
    <property type="match status" value="1"/>
</dbReference>
<dbReference type="InterPro" id="IPR035979">
    <property type="entry name" value="RBD_domain_sf"/>
</dbReference>
<dbReference type="OrthoDB" id="277802at2759"/>
<dbReference type="Proteomes" id="UP000030762">
    <property type="component" value="Unassembled WGS sequence"/>
</dbReference>
<name>T0PI77_SAPDV</name>
<dbReference type="GeneID" id="19957772"/>
<dbReference type="InterPro" id="IPR012677">
    <property type="entry name" value="Nucleotide-bd_a/b_plait_sf"/>
</dbReference>
<evidence type="ECO:0000313" key="6">
    <source>
        <dbReference type="Proteomes" id="UP000030762"/>
    </source>
</evidence>
<dbReference type="GO" id="GO:0097157">
    <property type="term" value="F:pre-mRNA intronic binding"/>
    <property type="evidence" value="ECO:0007669"/>
    <property type="project" value="TreeGrafter"/>
</dbReference>
<dbReference type="GO" id="GO:0000398">
    <property type="term" value="P:mRNA splicing, via spliceosome"/>
    <property type="evidence" value="ECO:0007669"/>
    <property type="project" value="TreeGrafter"/>
</dbReference>
<evidence type="ECO:0000313" key="5">
    <source>
        <dbReference type="EMBL" id="EQC25069.1"/>
    </source>
</evidence>
<protein>
    <recommendedName>
        <fullName evidence="4">RRM domain-containing protein</fullName>
    </recommendedName>
</protein>
<dbReference type="InParanoid" id="T0PI77"/>
<evidence type="ECO:0000259" key="4">
    <source>
        <dbReference type="PROSITE" id="PS50102"/>
    </source>
</evidence>
<dbReference type="eggNOG" id="KOG4206">
    <property type="taxonomic scope" value="Eukaryota"/>
</dbReference>
<organism evidence="5 6">
    <name type="scientific">Saprolegnia diclina (strain VS20)</name>
    <dbReference type="NCBI Taxonomy" id="1156394"/>
    <lineage>
        <taxon>Eukaryota</taxon>
        <taxon>Sar</taxon>
        <taxon>Stramenopiles</taxon>
        <taxon>Oomycota</taxon>
        <taxon>Saprolegniomycetes</taxon>
        <taxon>Saprolegniales</taxon>
        <taxon>Saprolegniaceae</taxon>
        <taxon>Saprolegnia</taxon>
    </lineage>
</organism>
<dbReference type="PROSITE" id="PS50102">
    <property type="entry name" value="RRM"/>
    <property type="match status" value="1"/>
</dbReference>
<feature type="region of interest" description="Disordered" evidence="3">
    <location>
        <begin position="82"/>
        <end position="116"/>
    </location>
</feature>
<dbReference type="OMA" id="AINIRHE"/>
<dbReference type="STRING" id="1156394.T0PI77"/>
<sequence length="394" mass="42241">MALDGFVVEVRNLPAALATSAIEELLQHVGATDIRVLTSRSKKKAALAAFPNDSIGNAAVARLGKMRLADHQLQARVHGGPLDAPPPSTAPIFPPLPPEPTPSTPSTARQPTPIAPHLGLHYPPSPLLAYKYPKATPEIVANVANALMALPKLYTQVLHLMNKMHLPPPFEKDVIRGPFSTDVLAAGGKRQYEDAFQASDDDEDDDEKDDEATADAAVLGPDAPADVIERPVAVPSQRPRGAKPPKKALRVALAFVDDAPAPRLVARPGVISEAELNRTRLAPEALLELKYMKGYARGDPSRVLYIKNIAKSVDESDLRHVFGAVFPDDASMGLLSIKLFKEGRLKGQAFVEFPDVALATLALETIHGVCLEEKPLILCYRKAPTSDTGAPPAV</sequence>
<proteinExistence type="predicted"/>
<dbReference type="Pfam" id="PF00076">
    <property type="entry name" value="RRM_1"/>
    <property type="match status" value="1"/>
</dbReference>
<dbReference type="SMART" id="SM00360">
    <property type="entry name" value="RRM"/>
    <property type="match status" value="2"/>
</dbReference>
<dbReference type="SUPFAM" id="SSF54928">
    <property type="entry name" value="RNA-binding domain, RBD"/>
    <property type="match status" value="1"/>
</dbReference>
<reference evidence="5 6" key="1">
    <citation type="submission" date="2012-04" db="EMBL/GenBank/DDBJ databases">
        <title>The Genome Sequence of Saprolegnia declina VS20.</title>
        <authorList>
            <consortium name="The Broad Institute Genome Sequencing Platform"/>
            <person name="Russ C."/>
            <person name="Nusbaum C."/>
            <person name="Tyler B."/>
            <person name="van West P."/>
            <person name="Dieguez-Uribeondo J."/>
            <person name="de Bruijn I."/>
            <person name="Tripathy S."/>
            <person name="Jiang R."/>
            <person name="Young S.K."/>
            <person name="Zeng Q."/>
            <person name="Gargeya S."/>
            <person name="Fitzgerald M."/>
            <person name="Haas B."/>
            <person name="Abouelleil A."/>
            <person name="Alvarado L."/>
            <person name="Arachchi H.M."/>
            <person name="Berlin A."/>
            <person name="Chapman S.B."/>
            <person name="Goldberg J."/>
            <person name="Griggs A."/>
            <person name="Gujja S."/>
            <person name="Hansen M."/>
            <person name="Howarth C."/>
            <person name="Imamovic A."/>
            <person name="Larimer J."/>
            <person name="McCowen C."/>
            <person name="Montmayeur A."/>
            <person name="Murphy C."/>
            <person name="Neiman D."/>
            <person name="Pearson M."/>
            <person name="Priest M."/>
            <person name="Roberts A."/>
            <person name="Saif S."/>
            <person name="Shea T."/>
            <person name="Sisk P."/>
            <person name="Sykes S."/>
            <person name="Wortman J."/>
            <person name="Nusbaum C."/>
            <person name="Birren B."/>
        </authorList>
    </citation>
    <scope>NUCLEOTIDE SEQUENCE [LARGE SCALE GENOMIC DNA]</scope>
    <source>
        <strain evidence="5 6">VS20</strain>
    </source>
</reference>
<evidence type="ECO:0000256" key="1">
    <source>
        <dbReference type="ARBA" id="ARBA00022884"/>
    </source>
</evidence>
<gene>
    <name evidence="5" type="ORF">SDRG_17045</name>
</gene>
<dbReference type="PANTHER" id="PTHR16105:SF0">
    <property type="entry name" value="RNA-BINDING REGION-CONTAINING PROTEIN 3"/>
    <property type="match status" value="1"/>
</dbReference>
<dbReference type="AlphaFoldDB" id="T0PI77"/>
<keyword evidence="6" id="KW-1185">Reference proteome</keyword>
<dbReference type="InterPro" id="IPR045164">
    <property type="entry name" value="RBM41/RNPC3"/>
</dbReference>
<accession>T0PI77</accession>
<feature type="domain" description="RRM" evidence="4">
    <location>
        <begin position="302"/>
        <end position="383"/>
    </location>
</feature>
<keyword evidence="1 2" id="KW-0694">RNA-binding</keyword>
<dbReference type="RefSeq" id="XP_008621499.1">
    <property type="nucleotide sequence ID" value="XM_008623277.1"/>
</dbReference>
<dbReference type="InterPro" id="IPR000504">
    <property type="entry name" value="RRM_dom"/>
</dbReference>
<dbReference type="VEuPathDB" id="FungiDB:SDRG_17045"/>